<dbReference type="PANTHER" id="PTHR42893:SF46">
    <property type="entry name" value="PROTEIN DETOXIFICATION 44, CHLOROPLASTIC"/>
    <property type="match status" value="1"/>
</dbReference>
<comment type="subcellular location">
    <subcellularLocation>
        <location evidence="1">Cell membrane</location>
        <topology evidence="1">Multi-pass membrane protein</topology>
    </subcellularLocation>
</comment>
<feature type="transmembrane region" description="Helical" evidence="8">
    <location>
        <begin position="280"/>
        <end position="301"/>
    </location>
</feature>
<feature type="transmembrane region" description="Helical" evidence="8">
    <location>
        <begin position="243"/>
        <end position="268"/>
    </location>
</feature>
<feature type="transmembrane region" description="Helical" evidence="8">
    <location>
        <begin position="412"/>
        <end position="433"/>
    </location>
</feature>
<feature type="transmembrane region" description="Helical" evidence="8">
    <location>
        <begin position="322"/>
        <end position="345"/>
    </location>
</feature>
<keyword evidence="7 8" id="KW-0472">Membrane</keyword>
<keyword evidence="3" id="KW-0813">Transport</keyword>
<keyword evidence="10" id="KW-1185">Reference proteome</keyword>
<dbReference type="InterPro" id="IPR048279">
    <property type="entry name" value="MdtK-like"/>
</dbReference>
<feature type="transmembrane region" description="Helical" evidence="8">
    <location>
        <begin position="387"/>
        <end position="406"/>
    </location>
</feature>
<feature type="transmembrane region" description="Helical" evidence="8">
    <location>
        <begin position="199"/>
        <end position="222"/>
    </location>
</feature>
<evidence type="ECO:0000256" key="7">
    <source>
        <dbReference type="ARBA" id="ARBA00023136"/>
    </source>
</evidence>
<name>A0ABZ3C678_9ACTN</name>
<protein>
    <submittedName>
        <fullName evidence="9">MATE family efflux transporter</fullName>
    </submittedName>
</protein>
<dbReference type="InterPro" id="IPR002528">
    <property type="entry name" value="MATE_fam"/>
</dbReference>
<dbReference type="NCBIfam" id="TIGR00797">
    <property type="entry name" value="matE"/>
    <property type="match status" value="1"/>
</dbReference>
<evidence type="ECO:0000256" key="6">
    <source>
        <dbReference type="ARBA" id="ARBA00022989"/>
    </source>
</evidence>
<feature type="transmembrane region" description="Helical" evidence="8">
    <location>
        <begin position="95"/>
        <end position="120"/>
    </location>
</feature>
<feature type="transmembrane region" description="Helical" evidence="8">
    <location>
        <begin position="171"/>
        <end position="193"/>
    </location>
</feature>
<dbReference type="PANTHER" id="PTHR42893">
    <property type="entry name" value="PROTEIN DETOXIFICATION 44, CHLOROPLASTIC-RELATED"/>
    <property type="match status" value="1"/>
</dbReference>
<dbReference type="InterPro" id="IPR044644">
    <property type="entry name" value="DinF-like"/>
</dbReference>
<accession>A0ABZ3C678</accession>
<dbReference type="PIRSF" id="PIRSF006603">
    <property type="entry name" value="DinF"/>
    <property type="match status" value="1"/>
</dbReference>
<keyword evidence="4" id="KW-1003">Cell membrane</keyword>
<reference evidence="9 10" key="1">
    <citation type="journal article" date="2023" name="Environ Microbiome">
        <title>A coral-associated actinobacterium mitigates coral bleaching under heat stress.</title>
        <authorList>
            <person name="Li J."/>
            <person name="Zou Y."/>
            <person name="Li Q."/>
            <person name="Zhang J."/>
            <person name="Bourne D.G."/>
            <person name="Lyu Y."/>
            <person name="Liu C."/>
            <person name="Zhang S."/>
        </authorList>
    </citation>
    <scope>NUCLEOTIDE SEQUENCE [LARGE SCALE GENOMIC DNA]</scope>
    <source>
        <strain evidence="9 10">SCSIO 13291</strain>
    </source>
</reference>
<organism evidence="9 10">
    <name type="scientific">Propioniciclava soli</name>
    <dbReference type="NCBI Taxonomy" id="2775081"/>
    <lineage>
        <taxon>Bacteria</taxon>
        <taxon>Bacillati</taxon>
        <taxon>Actinomycetota</taxon>
        <taxon>Actinomycetes</taxon>
        <taxon>Propionibacteriales</taxon>
        <taxon>Propionibacteriaceae</taxon>
        <taxon>Propioniciclava</taxon>
    </lineage>
</organism>
<evidence type="ECO:0000256" key="8">
    <source>
        <dbReference type="SAM" id="Phobius"/>
    </source>
</evidence>
<evidence type="ECO:0000256" key="3">
    <source>
        <dbReference type="ARBA" id="ARBA00022448"/>
    </source>
</evidence>
<feature type="transmembrane region" description="Helical" evidence="8">
    <location>
        <begin position="351"/>
        <end position="375"/>
    </location>
</feature>
<feature type="transmembrane region" description="Helical" evidence="8">
    <location>
        <begin position="140"/>
        <end position="164"/>
    </location>
</feature>
<dbReference type="Pfam" id="PF01554">
    <property type="entry name" value="MatE"/>
    <property type="match status" value="2"/>
</dbReference>
<evidence type="ECO:0000256" key="1">
    <source>
        <dbReference type="ARBA" id="ARBA00004651"/>
    </source>
</evidence>
<evidence type="ECO:0000256" key="5">
    <source>
        <dbReference type="ARBA" id="ARBA00022692"/>
    </source>
</evidence>
<keyword evidence="5 8" id="KW-0812">Transmembrane</keyword>
<feature type="transmembrane region" description="Helical" evidence="8">
    <location>
        <begin position="21"/>
        <end position="39"/>
    </location>
</feature>
<evidence type="ECO:0000313" key="10">
    <source>
        <dbReference type="Proteomes" id="UP001434337"/>
    </source>
</evidence>
<dbReference type="Proteomes" id="UP001434337">
    <property type="component" value="Chromosome"/>
</dbReference>
<dbReference type="EMBL" id="CP115965">
    <property type="protein sequence ID" value="WZW98290.1"/>
    <property type="molecule type" value="Genomic_DNA"/>
</dbReference>
<dbReference type="RefSeq" id="WP_232547159.1">
    <property type="nucleotide sequence ID" value="NZ_CP115965.1"/>
</dbReference>
<evidence type="ECO:0000313" key="9">
    <source>
        <dbReference type="EMBL" id="WZW98290.1"/>
    </source>
</evidence>
<gene>
    <name evidence="9" type="ORF">PCC79_15585</name>
</gene>
<sequence>MPDPAAPPPPMGTPRAHRREVLALAVPAFATLVAEPLLLLADTAIVGHLGTAELAGLGIAGSLMGLLTGLCVFLAYATTATVARRLGAGDHRGALAGGIDGMALAALIGAALTLALQLGLDAVVGLYGAPPAVALQAVAYLRVVTFAFPFLLIMLAATGVLRGLQDTRTPLVVVVALNLTNVALTLTFVHGFGFGIRGAAWGTLLAQSAASLLLAGVVVRGARRSGVPLQVRGAGVLRAARSGGWLVVRTLALQASVTVTTVIATRMGTTTLAAHQVVNSLWVFLAFALDAIAIAAQAIIGRWLGAGDASAVRVLTAMMVRWGVGFGVLLGLALAAASPWLGVLFSPDPTVVALVARTALVLAALLPLAGLVYVLDGVLIGAGDTRYLALAGLAVTVVYVPLALAVDAAGAGLVWLWVAYGVSMLGRGVALGVRARGVAWQRLGV</sequence>
<keyword evidence="6 8" id="KW-1133">Transmembrane helix</keyword>
<proteinExistence type="inferred from homology"/>
<feature type="transmembrane region" description="Helical" evidence="8">
    <location>
        <begin position="59"/>
        <end position="83"/>
    </location>
</feature>
<evidence type="ECO:0000256" key="2">
    <source>
        <dbReference type="ARBA" id="ARBA00010199"/>
    </source>
</evidence>
<evidence type="ECO:0000256" key="4">
    <source>
        <dbReference type="ARBA" id="ARBA00022475"/>
    </source>
</evidence>
<comment type="similarity">
    <text evidence="2">Belongs to the multi antimicrobial extrusion (MATE) (TC 2.A.66.1) family.</text>
</comment>